<protein>
    <submittedName>
        <fullName evidence="1">Pentapeptide repeat protein</fullName>
    </submittedName>
</protein>
<dbReference type="RefSeq" id="WP_124972556.1">
    <property type="nucleotide sequence ID" value="NZ_BDQK01000013.1"/>
</dbReference>
<gene>
    <name evidence="1" type="ORF">AsFPU1_3058</name>
</gene>
<reference evidence="2" key="1">
    <citation type="submission" date="2017-05" db="EMBL/GenBank/DDBJ databases">
        <title>Physiological properties and genetic analysis related to exopolysaccharide production of fresh-water unicellular cyanobacterium Aphanothece sacrum, Suizenji Nori, that has been cultured as a food source in Japan.</title>
        <authorList>
            <person name="Kanesaki Y."/>
            <person name="Yoshikawa S."/>
            <person name="Ohki K."/>
        </authorList>
    </citation>
    <scope>NUCLEOTIDE SEQUENCE [LARGE SCALE GENOMIC DNA]</scope>
    <source>
        <strain evidence="2">FPU1</strain>
    </source>
</reference>
<sequence>MFQDNNSVIEIKQEYQAGKRNFQNIQLRRIDLRGLDLSYADFRGADISYANLIDVNLSGANLQEAYLNESDLSGSNLKEANLNKASLIRTYLIKTNFEKANFKEAYLIGSKATKANFKEANFDGAYLKGLQLTGANLQDSSYTNETHFDGNFDPEKAGMKKVELLKIEPVCHKSNITVRQLLDTFNHLYQISHRYLGKTMTVKYWEASRHDHEWLKQFEINHLGQISFTGEPELTLSPLQLEIFQEWVKRFIKSCSAIMQNFPNMIDQQQIVFDIFPTPPNNKVSSYEIKTDSAKPQSFTL</sequence>
<dbReference type="InterPro" id="IPR051082">
    <property type="entry name" value="Pentapeptide-BTB/POZ_domain"/>
</dbReference>
<dbReference type="SUPFAM" id="SSF141571">
    <property type="entry name" value="Pentapeptide repeat-like"/>
    <property type="match status" value="1"/>
</dbReference>
<dbReference type="Pfam" id="PF00805">
    <property type="entry name" value="Pentapeptide"/>
    <property type="match status" value="2"/>
</dbReference>
<proteinExistence type="predicted"/>
<accession>A0A401IKE1</accession>
<comment type="caution">
    <text evidence="1">The sequence shown here is derived from an EMBL/GenBank/DDBJ whole genome shotgun (WGS) entry which is preliminary data.</text>
</comment>
<dbReference type="OrthoDB" id="528641at2"/>
<evidence type="ECO:0000313" key="1">
    <source>
        <dbReference type="EMBL" id="GBF81640.1"/>
    </source>
</evidence>
<evidence type="ECO:0000313" key="2">
    <source>
        <dbReference type="Proteomes" id="UP000287247"/>
    </source>
</evidence>
<dbReference type="InterPro" id="IPR001646">
    <property type="entry name" value="5peptide_repeat"/>
</dbReference>
<dbReference type="PANTHER" id="PTHR14136:SF17">
    <property type="entry name" value="BTB_POZ DOMAIN-CONTAINING PROTEIN KCTD9"/>
    <property type="match status" value="1"/>
</dbReference>
<keyword evidence="2" id="KW-1185">Reference proteome</keyword>
<dbReference type="Proteomes" id="UP000287247">
    <property type="component" value="Unassembled WGS sequence"/>
</dbReference>
<name>A0A401IKE1_APHSA</name>
<dbReference type="AlphaFoldDB" id="A0A401IKE1"/>
<dbReference type="Gene3D" id="2.160.20.80">
    <property type="entry name" value="E3 ubiquitin-protein ligase SopA"/>
    <property type="match status" value="1"/>
</dbReference>
<dbReference type="PANTHER" id="PTHR14136">
    <property type="entry name" value="BTB_POZ DOMAIN-CONTAINING PROTEIN KCTD9"/>
    <property type="match status" value="1"/>
</dbReference>
<organism evidence="1 2">
    <name type="scientific">Aphanothece sacrum FPU1</name>
    <dbReference type="NCBI Taxonomy" id="1920663"/>
    <lineage>
        <taxon>Bacteria</taxon>
        <taxon>Bacillati</taxon>
        <taxon>Cyanobacteriota</taxon>
        <taxon>Cyanophyceae</taxon>
        <taxon>Oscillatoriophycideae</taxon>
        <taxon>Chroococcales</taxon>
        <taxon>Aphanothecaceae</taxon>
        <taxon>Aphanothece</taxon>
    </lineage>
</organism>
<dbReference type="EMBL" id="BDQK01000013">
    <property type="protein sequence ID" value="GBF81640.1"/>
    <property type="molecule type" value="Genomic_DNA"/>
</dbReference>